<dbReference type="Gene3D" id="3.40.109.10">
    <property type="entry name" value="NADH Oxidase"/>
    <property type="match status" value="1"/>
</dbReference>
<name>A0A0U1DSB9_9MYCO</name>
<accession>A0A0U1DSB9</accession>
<proteinExistence type="predicted"/>
<evidence type="ECO:0000313" key="2">
    <source>
        <dbReference type="Proteomes" id="UP000199601"/>
    </source>
</evidence>
<keyword evidence="2" id="KW-1185">Reference proteome</keyword>
<dbReference type="InterPro" id="IPR050627">
    <property type="entry name" value="Nitroreductase/BluB"/>
</dbReference>
<sequence length="332" mass="36342">MVEMDAKVPTEQVIRDAVTLACRAPSLHNSQPWRWLADGTRLHLWADPRHAMHSTDHTGRELILSCGAVLDHLRVAMAAAGWESVTERFPTEGRPDHLASVGFLPVQNVTAQCRLRADAILRRRTDRLPLAAPTAWPTLHSALSRAVTPYGVSLDVVDDDERPRLAEASRLTEQLRRSDTSYLTELRWWTSPFEANADHVPESALLSSSEAARVDIARAFPPAGGGSRRAAIEADHSKIVVLSTPHDDAPAEVLRCGEALSAVLLECTLAGMATCTLTHMTEMSQSRDIIRQITGGSGQPQLLIRVGRSPAKDPHAKPTARRPVTEVLEMRG</sequence>
<organism evidence="1 2">
    <name type="scientific">Mycobacterium europaeum</name>
    <dbReference type="NCBI Taxonomy" id="761804"/>
    <lineage>
        <taxon>Bacteria</taxon>
        <taxon>Bacillati</taxon>
        <taxon>Actinomycetota</taxon>
        <taxon>Actinomycetes</taxon>
        <taxon>Mycobacteriales</taxon>
        <taxon>Mycobacteriaceae</taxon>
        <taxon>Mycobacterium</taxon>
        <taxon>Mycobacterium simiae complex</taxon>
    </lineage>
</organism>
<dbReference type="EMBL" id="CTEC01000002">
    <property type="protein sequence ID" value="CQD20158.1"/>
    <property type="molecule type" value="Genomic_DNA"/>
</dbReference>
<protein>
    <recommendedName>
        <fullName evidence="3">NAD(P)H nitroreductase</fullName>
    </recommendedName>
</protein>
<dbReference type="InterPro" id="IPR000415">
    <property type="entry name" value="Nitroreductase-like"/>
</dbReference>
<dbReference type="SUPFAM" id="SSF55469">
    <property type="entry name" value="FMN-dependent nitroreductase-like"/>
    <property type="match status" value="2"/>
</dbReference>
<dbReference type="AlphaFoldDB" id="A0A0U1DSB9"/>
<dbReference type="NCBIfam" id="NF047509">
    <property type="entry name" value="Rv3131_FMN_oxido"/>
    <property type="match status" value="1"/>
</dbReference>
<dbReference type="Proteomes" id="UP000199601">
    <property type="component" value="Unassembled WGS sequence"/>
</dbReference>
<evidence type="ECO:0008006" key="3">
    <source>
        <dbReference type="Google" id="ProtNLM"/>
    </source>
</evidence>
<evidence type="ECO:0000313" key="1">
    <source>
        <dbReference type="EMBL" id="CQD20158.1"/>
    </source>
</evidence>
<gene>
    <name evidence="1" type="ORF">BN000_04794</name>
</gene>
<reference evidence="2" key="1">
    <citation type="submission" date="2015-03" db="EMBL/GenBank/DDBJ databases">
        <authorList>
            <person name="Urmite Genomes"/>
        </authorList>
    </citation>
    <scope>NUCLEOTIDE SEQUENCE [LARGE SCALE GENOMIC DNA]</scope>
    <source>
        <strain evidence="2">CSUR P1344</strain>
    </source>
</reference>
<dbReference type="RefSeq" id="WP_090422876.1">
    <property type="nucleotide sequence ID" value="NZ_CTEC01000002.1"/>
</dbReference>
<dbReference type="PANTHER" id="PTHR23026">
    <property type="entry name" value="NADPH NITROREDUCTASE"/>
    <property type="match status" value="1"/>
</dbReference>
<dbReference type="GO" id="GO:0016491">
    <property type="term" value="F:oxidoreductase activity"/>
    <property type="evidence" value="ECO:0007669"/>
    <property type="project" value="InterPro"/>
</dbReference>
<dbReference type="PANTHER" id="PTHR23026:SF123">
    <property type="entry name" value="NAD(P)H NITROREDUCTASE RV3131-RELATED"/>
    <property type="match status" value="1"/>
</dbReference>